<gene>
    <name evidence="1" type="ORF">DAMNIGENAA_30060</name>
</gene>
<keyword evidence="2" id="KW-1185">Reference proteome</keyword>
<reference evidence="1" key="1">
    <citation type="submission" date="2022-12" db="EMBL/GenBank/DDBJ databases">
        <title>Reference genome sequencing for broad-spectrum identification of bacterial and archaeal isolates by mass spectrometry.</title>
        <authorList>
            <person name="Sekiguchi Y."/>
            <person name="Tourlousse D.M."/>
        </authorList>
    </citation>
    <scope>NUCLEOTIDE SEQUENCE</scope>
    <source>
        <strain evidence="1">ASRB1</strain>
    </source>
</reference>
<dbReference type="RefSeq" id="WP_281795528.1">
    <property type="nucleotide sequence ID" value="NZ_BSDR01000001.1"/>
</dbReference>
<evidence type="ECO:0000313" key="2">
    <source>
        <dbReference type="Proteomes" id="UP001144372"/>
    </source>
</evidence>
<name>A0A9W6FVF8_9BACT</name>
<accession>A0A9W6FVF8</accession>
<evidence type="ECO:0000313" key="1">
    <source>
        <dbReference type="EMBL" id="GLI35573.1"/>
    </source>
</evidence>
<dbReference type="EMBL" id="BSDR01000001">
    <property type="protein sequence ID" value="GLI35573.1"/>
    <property type="molecule type" value="Genomic_DNA"/>
</dbReference>
<sequence>MEKKHVFELSSKYKRTIGTTLTHLDRVVCEFEEWAKGRQRRSVLYFESNDLSSSQCEALLAQVVEIRELLSELKSAFGLQEHVESVTQSIWSHCSSLWATLSEIDSKHLKGYGDAVPGFAEYWAPRGAEIEAHLDLVLNILRKR</sequence>
<comment type="caution">
    <text evidence="1">The sequence shown here is derived from an EMBL/GenBank/DDBJ whole genome shotgun (WGS) entry which is preliminary data.</text>
</comment>
<dbReference type="Proteomes" id="UP001144372">
    <property type="component" value="Unassembled WGS sequence"/>
</dbReference>
<organism evidence="1 2">
    <name type="scientific">Desulforhabdus amnigena</name>
    <dbReference type="NCBI Taxonomy" id="40218"/>
    <lineage>
        <taxon>Bacteria</taxon>
        <taxon>Pseudomonadati</taxon>
        <taxon>Thermodesulfobacteriota</taxon>
        <taxon>Syntrophobacteria</taxon>
        <taxon>Syntrophobacterales</taxon>
        <taxon>Syntrophobacteraceae</taxon>
        <taxon>Desulforhabdus</taxon>
    </lineage>
</organism>
<proteinExistence type="predicted"/>
<protein>
    <submittedName>
        <fullName evidence="1">Uncharacterized protein</fullName>
    </submittedName>
</protein>
<dbReference type="AlphaFoldDB" id="A0A9W6FVF8"/>